<dbReference type="EMBL" id="VFPT01000005">
    <property type="protein sequence ID" value="TQM89755.1"/>
    <property type="molecule type" value="Genomic_DNA"/>
</dbReference>
<dbReference type="OrthoDB" id="7704798at2"/>
<protein>
    <submittedName>
        <fullName evidence="3">Uncharacterized protein</fullName>
    </submittedName>
</protein>
<proteinExistence type="predicted"/>
<evidence type="ECO:0000313" key="4">
    <source>
        <dbReference type="Proteomes" id="UP000320582"/>
    </source>
</evidence>
<comment type="caution">
    <text evidence="3">The sequence shown here is derived from an EMBL/GenBank/DDBJ whole genome shotgun (WGS) entry which is preliminary data.</text>
</comment>
<evidence type="ECO:0000313" key="3">
    <source>
        <dbReference type="EMBL" id="TQM89798.1"/>
    </source>
</evidence>
<dbReference type="RefSeq" id="WP_142085803.1">
    <property type="nucleotide sequence ID" value="NZ_VFPT01000005.1"/>
</dbReference>
<dbReference type="EMBL" id="VFPT01000006">
    <property type="protein sequence ID" value="TQM89559.1"/>
    <property type="molecule type" value="Genomic_DNA"/>
</dbReference>
<dbReference type="AlphaFoldDB" id="A0A543K3Z1"/>
<sequence length="166" mass="18638">MIWKSAKLLIAFYRDKNQRKRRIPYLWGPKGAEAGITDREKSDQETFVLIEDAKGARDIQIKFRPEHIVIRRDAGDYWHGLVITDHSIKARVAGRIIEIGHDGAVKSISADDTESDKTIVEADGTVFKWTDLAEIVISGDGAEVSHRQPDQFTAITPQGTITKALR</sequence>
<reference evidence="3 4" key="1">
    <citation type="submission" date="2019-06" db="EMBL/GenBank/DDBJ databases">
        <title>Genomic Encyclopedia of Archaeal and Bacterial Type Strains, Phase II (KMG-II): from individual species to whole genera.</title>
        <authorList>
            <person name="Goeker M."/>
        </authorList>
    </citation>
    <scope>NUCLEOTIDE SEQUENCE [LARGE SCALE GENOMIC DNA]</scope>
    <source>
        <strain evidence="3 4">DSM 18423</strain>
    </source>
</reference>
<accession>A0A543K3Z1</accession>
<evidence type="ECO:0000313" key="1">
    <source>
        <dbReference type="EMBL" id="TQM89559.1"/>
    </source>
</evidence>
<gene>
    <name evidence="2" type="ORF">BD293_4436</name>
    <name evidence="3" type="ORF">BD293_4484</name>
    <name evidence="1" type="ORF">BD293_4581</name>
</gene>
<name>A0A543K3Z1_9RHOB</name>
<keyword evidence="4" id="KW-1185">Reference proteome</keyword>
<dbReference type="EMBL" id="VFPT01000005">
    <property type="protein sequence ID" value="TQM89798.1"/>
    <property type="molecule type" value="Genomic_DNA"/>
</dbReference>
<organism evidence="3 4">
    <name type="scientific">Roseinatronobacter monicus</name>
    <dbReference type="NCBI Taxonomy" id="393481"/>
    <lineage>
        <taxon>Bacteria</taxon>
        <taxon>Pseudomonadati</taxon>
        <taxon>Pseudomonadota</taxon>
        <taxon>Alphaproteobacteria</taxon>
        <taxon>Rhodobacterales</taxon>
        <taxon>Paracoccaceae</taxon>
        <taxon>Roseinatronobacter</taxon>
    </lineage>
</organism>
<dbReference type="Proteomes" id="UP000320582">
    <property type="component" value="Unassembled WGS sequence"/>
</dbReference>
<evidence type="ECO:0000313" key="2">
    <source>
        <dbReference type="EMBL" id="TQM89755.1"/>
    </source>
</evidence>